<dbReference type="SUPFAM" id="SSF69318">
    <property type="entry name" value="Integrin alpha N-terminal domain"/>
    <property type="match status" value="1"/>
</dbReference>
<name>D3F7H6_CONWI</name>
<organism evidence="3 4">
    <name type="scientific">Conexibacter woesei (strain DSM 14684 / CCUG 47730 / CIP 108061 / JCM 11494 / NBRC 100937 / ID131577)</name>
    <dbReference type="NCBI Taxonomy" id="469383"/>
    <lineage>
        <taxon>Bacteria</taxon>
        <taxon>Bacillati</taxon>
        <taxon>Actinomycetota</taxon>
        <taxon>Thermoleophilia</taxon>
        <taxon>Solirubrobacterales</taxon>
        <taxon>Conexibacteraceae</taxon>
        <taxon>Conexibacter</taxon>
    </lineage>
</organism>
<dbReference type="InterPro" id="IPR013517">
    <property type="entry name" value="FG-GAP"/>
</dbReference>
<dbReference type="eggNOG" id="COG2706">
    <property type="taxonomic scope" value="Bacteria"/>
</dbReference>
<feature type="compositionally biased region" description="Pro residues" evidence="2">
    <location>
        <begin position="538"/>
        <end position="552"/>
    </location>
</feature>
<dbReference type="PANTHER" id="PTHR44103:SF1">
    <property type="entry name" value="PROPROTEIN CONVERTASE P"/>
    <property type="match status" value="1"/>
</dbReference>
<keyword evidence="4" id="KW-1185">Reference proteome</keyword>
<gene>
    <name evidence="3" type="ordered locus">Cwoe_2415</name>
</gene>
<reference evidence="4" key="2">
    <citation type="submission" date="2010-01" db="EMBL/GenBank/DDBJ databases">
        <title>The complete genome of Conexibacter woesei DSM 14684.</title>
        <authorList>
            <consortium name="US DOE Joint Genome Institute (JGI-PGF)"/>
            <person name="Lucas S."/>
            <person name="Copeland A."/>
            <person name="Lapidus A."/>
            <person name="Glavina del Rio T."/>
            <person name="Dalin E."/>
            <person name="Tice H."/>
            <person name="Bruce D."/>
            <person name="Goodwin L."/>
            <person name="Pitluck S."/>
            <person name="Kyrpides N."/>
            <person name="Mavromatis K."/>
            <person name="Ivanova N."/>
            <person name="Mikhailova N."/>
            <person name="Chertkov O."/>
            <person name="Brettin T."/>
            <person name="Detter J.C."/>
            <person name="Han C."/>
            <person name="Larimer F."/>
            <person name="Land M."/>
            <person name="Hauser L."/>
            <person name="Markowitz V."/>
            <person name="Cheng J.-F."/>
            <person name="Hugenholtz P."/>
            <person name="Woyke T."/>
            <person name="Wu D."/>
            <person name="Pukall R."/>
            <person name="Steenblock K."/>
            <person name="Schneider S."/>
            <person name="Klenk H.-P."/>
            <person name="Eisen J.A."/>
        </authorList>
    </citation>
    <scope>NUCLEOTIDE SEQUENCE [LARGE SCALE GENOMIC DNA]</scope>
    <source>
        <strain evidence="4">DSM 14684 / CIP 108061 / JCM 11494 / NBRC 100937 / ID131577</strain>
    </source>
</reference>
<dbReference type="Pfam" id="PF13517">
    <property type="entry name" value="FG-GAP_3"/>
    <property type="match status" value="3"/>
</dbReference>
<feature type="region of interest" description="Disordered" evidence="2">
    <location>
        <begin position="534"/>
        <end position="561"/>
    </location>
</feature>
<dbReference type="Proteomes" id="UP000008229">
    <property type="component" value="Chromosome"/>
</dbReference>
<dbReference type="PANTHER" id="PTHR44103">
    <property type="entry name" value="PROPROTEIN CONVERTASE P"/>
    <property type="match status" value="1"/>
</dbReference>
<dbReference type="AlphaFoldDB" id="D3F7H6"/>
<feature type="region of interest" description="Disordered" evidence="2">
    <location>
        <begin position="1"/>
        <end position="28"/>
    </location>
</feature>
<dbReference type="Gene3D" id="2.130.10.130">
    <property type="entry name" value="Integrin alpha, N-terminal"/>
    <property type="match status" value="2"/>
</dbReference>
<keyword evidence="1" id="KW-0732">Signal</keyword>
<dbReference type="GO" id="GO:0005975">
    <property type="term" value="P:carbohydrate metabolic process"/>
    <property type="evidence" value="ECO:0007669"/>
    <property type="project" value="UniProtKB-ARBA"/>
</dbReference>
<dbReference type="InterPro" id="IPR028994">
    <property type="entry name" value="Integrin_alpha_N"/>
</dbReference>
<sequence length="720" mass="70906">MPRGSAGGSLWRMLRSRPASPARRGRPRALALRPPCVRGPRAPRTPALPAIAALALGLSALGAAAAPAGAALTLAPPAPTAAFDQPEGVALADVDRDGIVDAIVGNRDDQAIQVFRGGPGGFGPPSAHETGHNLPVAVAAGDLDGDGDADVVSSAALGGQGGQVAVLLGDGAGGFAPAPGSPFATTANGPNVGSGIALADITGDGRLDVLTGGDDELVLLPGSGTGALLAPVVTVLSFSELRSVSVGDFTGDARPDVITGSDQPQQLSELYENVGGRLEFHSLRADTGNEALAGDLDGTGRDDLVFTRLSGSDVGSLLSSGDGVFTADPLISEAGMLFVSGIALADVDADGRDDLAVGGHNAVELMAGAGPAGAFTPFPGSPIAAAGFNANVALGDVTGDAQPDLVYAAKDADRLVLVRNLNAAAASGPAAVDFGVSPAGGPAVERTVTLTSGGPGFYRVAAATIAPGGSGGVAIAADTCSGRPLAVGATCAVTLRFTPGAVTGGATGALAASLTLADNSPAGSRSIALAMTVAAPAGPGPGPGPRAPPPGPGSGGRDTTHPAIRGVRLSPATFAVARGATAKLAGAAEGRRAAAAVGAPVATGAARTRVPRGTRIRFTASEAARVTLTFERRASGRRSGRRCVAPTRALRRAKARACTRFVAVGALVRRDGRAGANVVAFSGRIGRRALRPGRHRVTVSATDAAGNRGAAPPTAFRVRR</sequence>
<dbReference type="STRING" id="469383.Cwoe_2415"/>
<protein>
    <submittedName>
        <fullName evidence="3">FG-GAP repeat protein</fullName>
    </submittedName>
</protein>
<dbReference type="HOGENOM" id="CLU_383903_0_0_11"/>
<reference evidence="3 4" key="1">
    <citation type="journal article" date="2010" name="Stand. Genomic Sci.">
        <title>Complete genome sequence of Conexibacter woesei type strain (ID131577).</title>
        <authorList>
            <person name="Pukall R."/>
            <person name="Lapidus A."/>
            <person name="Glavina Del Rio T."/>
            <person name="Copeland A."/>
            <person name="Tice H."/>
            <person name="Cheng J.-F."/>
            <person name="Lucas S."/>
            <person name="Chen F."/>
            <person name="Nolan M."/>
            <person name="Bruce D."/>
            <person name="Goodwin L."/>
            <person name="Pitluck S."/>
            <person name="Mavromatis K."/>
            <person name="Ivanova N."/>
            <person name="Ovchinnikova G."/>
            <person name="Pati A."/>
            <person name="Chen A."/>
            <person name="Palaniappan K."/>
            <person name="Land M."/>
            <person name="Hauser L."/>
            <person name="Chang Y.-J."/>
            <person name="Jeffries C.D."/>
            <person name="Chain P."/>
            <person name="Meincke L."/>
            <person name="Sims D."/>
            <person name="Brettin T."/>
            <person name="Detter J.C."/>
            <person name="Rohde M."/>
            <person name="Goeker M."/>
            <person name="Bristow J."/>
            <person name="Eisen J.A."/>
            <person name="Markowitz V."/>
            <person name="Kyrpides N.C."/>
            <person name="Klenk H.-P."/>
            <person name="Hugenholtz P."/>
        </authorList>
    </citation>
    <scope>NUCLEOTIDE SEQUENCE [LARGE SCALE GENOMIC DNA]</scope>
    <source>
        <strain evidence="4">DSM 14684 / CIP 108061 / JCM 11494 / NBRC 100937 / ID131577</strain>
    </source>
</reference>
<dbReference type="KEGG" id="cwo:Cwoe_2415"/>
<evidence type="ECO:0000256" key="2">
    <source>
        <dbReference type="SAM" id="MobiDB-lite"/>
    </source>
</evidence>
<proteinExistence type="predicted"/>
<dbReference type="EMBL" id="CP001854">
    <property type="protein sequence ID" value="ADB50838.1"/>
    <property type="molecule type" value="Genomic_DNA"/>
</dbReference>
<dbReference type="InterPro" id="IPR013783">
    <property type="entry name" value="Ig-like_fold"/>
</dbReference>
<accession>D3F7H6</accession>
<evidence type="ECO:0000313" key="4">
    <source>
        <dbReference type="Proteomes" id="UP000008229"/>
    </source>
</evidence>
<evidence type="ECO:0000256" key="1">
    <source>
        <dbReference type="ARBA" id="ARBA00022729"/>
    </source>
</evidence>
<dbReference type="Gene3D" id="2.60.40.10">
    <property type="entry name" value="Immunoglobulins"/>
    <property type="match status" value="1"/>
</dbReference>
<feature type="compositionally biased region" description="Low complexity" evidence="2">
    <location>
        <begin position="16"/>
        <end position="28"/>
    </location>
</feature>
<evidence type="ECO:0000313" key="3">
    <source>
        <dbReference type="EMBL" id="ADB50838.1"/>
    </source>
</evidence>